<organism evidence="1 2">
    <name type="scientific">Exidia glandulosa HHB12029</name>
    <dbReference type="NCBI Taxonomy" id="1314781"/>
    <lineage>
        <taxon>Eukaryota</taxon>
        <taxon>Fungi</taxon>
        <taxon>Dikarya</taxon>
        <taxon>Basidiomycota</taxon>
        <taxon>Agaricomycotina</taxon>
        <taxon>Agaricomycetes</taxon>
        <taxon>Auriculariales</taxon>
        <taxon>Exidiaceae</taxon>
        <taxon>Exidia</taxon>
    </lineage>
</organism>
<accession>A0A165FFA9</accession>
<reference evidence="1 2" key="1">
    <citation type="journal article" date="2016" name="Mol. Biol. Evol.">
        <title>Comparative Genomics of Early-Diverging Mushroom-Forming Fungi Provides Insights into the Origins of Lignocellulose Decay Capabilities.</title>
        <authorList>
            <person name="Nagy L.G."/>
            <person name="Riley R."/>
            <person name="Tritt A."/>
            <person name="Adam C."/>
            <person name="Daum C."/>
            <person name="Floudas D."/>
            <person name="Sun H."/>
            <person name="Yadav J.S."/>
            <person name="Pangilinan J."/>
            <person name="Larsson K.H."/>
            <person name="Matsuura K."/>
            <person name="Barry K."/>
            <person name="Labutti K."/>
            <person name="Kuo R."/>
            <person name="Ohm R.A."/>
            <person name="Bhattacharya S.S."/>
            <person name="Shirouzu T."/>
            <person name="Yoshinaga Y."/>
            <person name="Martin F.M."/>
            <person name="Grigoriev I.V."/>
            <person name="Hibbett D.S."/>
        </authorList>
    </citation>
    <scope>NUCLEOTIDE SEQUENCE [LARGE SCALE GENOMIC DNA]</scope>
    <source>
        <strain evidence="1 2">HHB12029</strain>
    </source>
</reference>
<proteinExistence type="predicted"/>
<dbReference type="InParanoid" id="A0A165FFA9"/>
<dbReference type="AlphaFoldDB" id="A0A165FFA9"/>
<gene>
    <name evidence="1" type="ORF">EXIGLDRAFT_163163</name>
</gene>
<evidence type="ECO:0000313" key="2">
    <source>
        <dbReference type="Proteomes" id="UP000077266"/>
    </source>
</evidence>
<dbReference type="Proteomes" id="UP000077266">
    <property type="component" value="Unassembled WGS sequence"/>
</dbReference>
<evidence type="ECO:0000313" key="1">
    <source>
        <dbReference type="EMBL" id="KZV88898.1"/>
    </source>
</evidence>
<keyword evidence="2" id="KW-1185">Reference proteome</keyword>
<sequence length="161" mass="18102">MGYGPARLTVSLTRSPFALGKSRSSRAISGCHASRKPRLSSCFRPRPRYQRSATLLVLSREPIRCRISSLPWQNIYTSLYSAPIQRRPRFFRGSLVPSRRARPAQPTLVCALVSASTSRALSDPFRSRIARRPSAHQLFLDIHVLFASASRGQRSRGFYPS</sequence>
<protein>
    <submittedName>
        <fullName evidence="1">Uncharacterized protein</fullName>
    </submittedName>
</protein>
<name>A0A165FFA9_EXIGL</name>
<dbReference type="EMBL" id="KV426087">
    <property type="protein sequence ID" value="KZV88898.1"/>
    <property type="molecule type" value="Genomic_DNA"/>
</dbReference>